<name>A0A2H0B736_9BACT</name>
<reference evidence="1 2" key="1">
    <citation type="submission" date="2017-09" db="EMBL/GenBank/DDBJ databases">
        <title>Depth-based differentiation of microbial function through sediment-hosted aquifers and enrichment of novel symbionts in the deep terrestrial subsurface.</title>
        <authorList>
            <person name="Probst A.J."/>
            <person name="Ladd B."/>
            <person name="Jarett J.K."/>
            <person name="Geller-Mcgrath D.E."/>
            <person name="Sieber C.M."/>
            <person name="Emerson J.B."/>
            <person name="Anantharaman K."/>
            <person name="Thomas B.C."/>
            <person name="Malmstrom R."/>
            <person name="Stieglmeier M."/>
            <person name="Klingl A."/>
            <person name="Woyke T."/>
            <person name="Ryan C.M."/>
            <person name="Banfield J.F."/>
        </authorList>
    </citation>
    <scope>NUCLEOTIDE SEQUENCE [LARGE SCALE GENOMIC DNA]</scope>
    <source>
        <strain evidence="1">CG23_combo_of_CG06-09_8_20_14_all_34_8</strain>
    </source>
</reference>
<dbReference type="GO" id="GO:0008168">
    <property type="term" value="F:methyltransferase activity"/>
    <property type="evidence" value="ECO:0007669"/>
    <property type="project" value="UniProtKB-KW"/>
</dbReference>
<accession>A0A2H0B736</accession>
<dbReference type="EMBL" id="PCSR01000016">
    <property type="protein sequence ID" value="PIP53472.1"/>
    <property type="molecule type" value="Genomic_DNA"/>
</dbReference>
<comment type="caution">
    <text evidence="1">The sequence shown here is derived from an EMBL/GenBank/DDBJ whole genome shotgun (WGS) entry which is preliminary data.</text>
</comment>
<dbReference type="NCBIfam" id="TIGR04325">
    <property type="entry name" value="MTase_LIC12133"/>
    <property type="match status" value="1"/>
</dbReference>
<evidence type="ECO:0000313" key="1">
    <source>
        <dbReference type="EMBL" id="PIP53472.1"/>
    </source>
</evidence>
<sequence>MQKTLHKILKLHSAYGYKGEYSSWDKALTHTTGYDADSILKQVSDATQKVIANEATFERDGISFEIIEYAWPLVAVILMITHKDEKLNIIDFGGSLGSTYFQHRNIFNTIFNKVKWSIVEQGHYVEYGNKKILDKNLGFYDNLVTCVKKTKSKTLLLSGSLGYIENIEVLVSNILKLDFDFIIIDRTVFVEGCDDMICIQIVPPSIYRASYPIRLFNYSKLVSRFSSKYEVALIFPPYHFESGTIKGNHYQSKGILLVKKGINKKYVSIQ</sequence>
<dbReference type="GO" id="GO:0032259">
    <property type="term" value="P:methylation"/>
    <property type="evidence" value="ECO:0007669"/>
    <property type="project" value="UniProtKB-KW"/>
</dbReference>
<keyword evidence="1" id="KW-0489">Methyltransferase</keyword>
<organism evidence="1 2">
    <name type="scientific">Candidatus Beckwithbacteria bacterium CG23_combo_of_CG06-09_8_20_14_all_34_8</name>
    <dbReference type="NCBI Taxonomy" id="1974497"/>
    <lineage>
        <taxon>Bacteria</taxon>
        <taxon>Candidatus Beckwithiibacteriota</taxon>
    </lineage>
</organism>
<dbReference type="Proteomes" id="UP000229459">
    <property type="component" value="Unassembled WGS sequence"/>
</dbReference>
<gene>
    <name evidence="1" type="ORF">COX08_00750</name>
</gene>
<keyword evidence="1" id="KW-0808">Transferase</keyword>
<evidence type="ECO:0000313" key="2">
    <source>
        <dbReference type="Proteomes" id="UP000229459"/>
    </source>
</evidence>
<dbReference type="InterPro" id="IPR027612">
    <property type="entry name" value="Put_MTase_LIC12133"/>
</dbReference>
<proteinExistence type="predicted"/>
<protein>
    <submittedName>
        <fullName evidence="1">Methyltransferase, TIGR04325 family</fullName>
    </submittedName>
</protein>
<dbReference type="AlphaFoldDB" id="A0A2H0B736"/>